<name>A0A448X6M5_9PLAT</name>
<dbReference type="OrthoDB" id="6275140at2759"/>
<comment type="caution">
    <text evidence="1">The sequence shown here is derived from an EMBL/GenBank/DDBJ whole genome shotgun (WGS) entry which is preliminary data.</text>
</comment>
<dbReference type="Proteomes" id="UP000784294">
    <property type="component" value="Unassembled WGS sequence"/>
</dbReference>
<accession>A0A448X6M5</accession>
<reference evidence="1" key="1">
    <citation type="submission" date="2018-11" db="EMBL/GenBank/DDBJ databases">
        <authorList>
            <consortium name="Pathogen Informatics"/>
        </authorList>
    </citation>
    <scope>NUCLEOTIDE SEQUENCE</scope>
</reference>
<dbReference type="AlphaFoldDB" id="A0A448X6M5"/>
<gene>
    <name evidence="1" type="ORF">PXEA_LOCUS22833</name>
</gene>
<proteinExistence type="predicted"/>
<organism evidence="1 2">
    <name type="scientific">Protopolystoma xenopodis</name>
    <dbReference type="NCBI Taxonomy" id="117903"/>
    <lineage>
        <taxon>Eukaryota</taxon>
        <taxon>Metazoa</taxon>
        <taxon>Spiralia</taxon>
        <taxon>Lophotrochozoa</taxon>
        <taxon>Platyhelminthes</taxon>
        <taxon>Monogenea</taxon>
        <taxon>Polyopisthocotylea</taxon>
        <taxon>Polystomatidea</taxon>
        <taxon>Polystomatidae</taxon>
        <taxon>Protopolystoma</taxon>
    </lineage>
</organism>
<dbReference type="EMBL" id="CAAALY010102733">
    <property type="protein sequence ID" value="VEL29393.1"/>
    <property type="molecule type" value="Genomic_DNA"/>
</dbReference>
<evidence type="ECO:0000313" key="1">
    <source>
        <dbReference type="EMBL" id="VEL29393.1"/>
    </source>
</evidence>
<protein>
    <submittedName>
        <fullName evidence="1">Uncharacterized protein</fullName>
    </submittedName>
</protein>
<evidence type="ECO:0000313" key="2">
    <source>
        <dbReference type="Proteomes" id="UP000784294"/>
    </source>
</evidence>
<sequence length="227" mass="24460">MKNAYCGPTTPDSLWFAVSDESPGRDAVYVFDPGSPLVREAWLIHLRDIQAMQANLLLALQDPKRFSTALQPHHQQHQLVRLSSSIAAHDKVASATSRNALNRSALATSCAIAASTCNGPLRTHLMSTPALATQPAKMRPRLQQVIDSSSLSSVLGSAVEKHASLTLSGFSLIHAKAVHPTKTNSSTSVSELSKTKRLSRIARISMARSPIRLWSMKLDSGSSASQI</sequence>
<feature type="non-terminal residue" evidence="1">
    <location>
        <position position="227"/>
    </location>
</feature>
<keyword evidence="2" id="KW-1185">Reference proteome</keyword>